<evidence type="ECO:0000256" key="9">
    <source>
        <dbReference type="HAMAP-Rule" id="MF_00772"/>
    </source>
</evidence>
<dbReference type="Gene3D" id="3.30.160.70">
    <property type="entry name" value="Methylated DNA-protein cysteine methyltransferase domain"/>
    <property type="match status" value="1"/>
</dbReference>
<feature type="domain" description="Methylguanine DNA methyltransferase ribonuclease-like" evidence="11">
    <location>
        <begin position="4"/>
        <end position="63"/>
    </location>
</feature>
<dbReference type="RefSeq" id="WP_184492965.1">
    <property type="nucleotide sequence ID" value="NZ_JACIJO010000001.1"/>
</dbReference>
<evidence type="ECO:0000313" key="12">
    <source>
        <dbReference type="EMBL" id="MBB6325022.1"/>
    </source>
</evidence>
<evidence type="ECO:0000256" key="6">
    <source>
        <dbReference type="ARBA" id="ARBA00022763"/>
    </source>
</evidence>
<comment type="caution">
    <text evidence="12">The sequence shown here is derived from an EMBL/GenBank/DDBJ whole genome shotgun (WGS) entry which is preliminary data.</text>
</comment>
<comment type="subcellular location">
    <subcellularLocation>
        <location evidence="9">Cytoplasm</location>
    </subcellularLocation>
</comment>
<evidence type="ECO:0000259" key="10">
    <source>
        <dbReference type="Pfam" id="PF01035"/>
    </source>
</evidence>
<comment type="catalytic activity">
    <reaction evidence="8 9">
        <text>a 6-O-methyl-2'-deoxyguanosine in DNA + L-cysteinyl-[protein] = S-methyl-L-cysteinyl-[protein] + a 2'-deoxyguanosine in DNA</text>
        <dbReference type="Rhea" id="RHEA:24000"/>
        <dbReference type="Rhea" id="RHEA-COMP:10131"/>
        <dbReference type="Rhea" id="RHEA-COMP:10132"/>
        <dbReference type="Rhea" id="RHEA-COMP:11367"/>
        <dbReference type="Rhea" id="RHEA-COMP:11368"/>
        <dbReference type="ChEBI" id="CHEBI:29950"/>
        <dbReference type="ChEBI" id="CHEBI:82612"/>
        <dbReference type="ChEBI" id="CHEBI:85445"/>
        <dbReference type="ChEBI" id="CHEBI:85448"/>
        <dbReference type="EC" id="2.1.1.63"/>
    </reaction>
</comment>
<evidence type="ECO:0000256" key="4">
    <source>
        <dbReference type="ARBA" id="ARBA00022603"/>
    </source>
</evidence>
<keyword evidence="3 9" id="KW-0963">Cytoplasm</keyword>
<evidence type="ECO:0000256" key="7">
    <source>
        <dbReference type="ARBA" id="ARBA00023204"/>
    </source>
</evidence>
<dbReference type="InterPro" id="IPR008332">
    <property type="entry name" value="MethylG_MeTrfase_N"/>
</dbReference>
<comment type="similarity">
    <text evidence="2 9">Belongs to the MGMT family.</text>
</comment>
<evidence type="ECO:0000256" key="3">
    <source>
        <dbReference type="ARBA" id="ARBA00022490"/>
    </source>
</evidence>
<feature type="active site" description="Nucleophile; methyl group acceptor" evidence="9">
    <location>
        <position position="118"/>
    </location>
</feature>
<feature type="domain" description="Methylated-DNA-[protein]-cysteine S-methyltransferase DNA binding" evidence="10">
    <location>
        <begin position="67"/>
        <end position="146"/>
    </location>
</feature>
<evidence type="ECO:0000259" key="11">
    <source>
        <dbReference type="Pfam" id="PF02870"/>
    </source>
</evidence>
<dbReference type="PROSITE" id="PS00374">
    <property type="entry name" value="MGMT"/>
    <property type="match status" value="1"/>
</dbReference>
<name>A0A841MAM0_9BACT</name>
<sequence length="154" mass="16874">MPIIATSLGNVLLEIQDEKLTRLQFTQDPLSEESIQGIAKEVKNQLDDYFSGKRNSFDLPLELKGTDFQKSVWEAVNQIPFGQTTTYMKLSQKLGNVAAIRAVGAAIGANPILVIVPCHRIIGTNGQLTGYAGGLERKQALLELEGFPVQKSLF</sequence>
<dbReference type="AlphaFoldDB" id="A0A841MAM0"/>
<protein>
    <recommendedName>
        <fullName evidence="9">Methylated-DNA--protein-cysteine methyltransferase</fullName>
        <ecNumber evidence="9">2.1.1.63</ecNumber>
    </recommendedName>
    <alternativeName>
        <fullName evidence="9">6-O-methylguanine-DNA methyltransferase</fullName>
        <shortName evidence="9">MGMT</shortName>
    </alternativeName>
    <alternativeName>
        <fullName evidence="9">O-6-methylguanine-DNA-alkyltransferase</fullName>
    </alternativeName>
</protein>
<organism evidence="12 13">
    <name type="scientific">Algoriphagus iocasae</name>
    <dbReference type="NCBI Taxonomy" id="1836499"/>
    <lineage>
        <taxon>Bacteria</taxon>
        <taxon>Pseudomonadati</taxon>
        <taxon>Bacteroidota</taxon>
        <taxon>Cytophagia</taxon>
        <taxon>Cytophagales</taxon>
        <taxon>Cyclobacteriaceae</taxon>
        <taxon>Algoriphagus</taxon>
    </lineage>
</organism>
<dbReference type="PANTHER" id="PTHR10815">
    <property type="entry name" value="METHYLATED-DNA--PROTEIN-CYSTEINE METHYLTRANSFERASE"/>
    <property type="match status" value="1"/>
</dbReference>
<dbReference type="FunFam" id="1.10.10.10:FF:000214">
    <property type="entry name" value="Methylated-DNA--protein-cysteine methyltransferase"/>
    <property type="match status" value="1"/>
</dbReference>
<keyword evidence="5 9" id="KW-0808">Transferase</keyword>
<dbReference type="HAMAP" id="MF_00772">
    <property type="entry name" value="OGT"/>
    <property type="match status" value="1"/>
</dbReference>
<dbReference type="Pfam" id="PF01035">
    <property type="entry name" value="DNA_binding_1"/>
    <property type="match status" value="1"/>
</dbReference>
<keyword evidence="4 9" id="KW-0489">Methyltransferase</keyword>
<dbReference type="InterPro" id="IPR001497">
    <property type="entry name" value="MethylDNA_cys_MeTrfase_AS"/>
</dbReference>
<dbReference type="NCBIfam" id="TIGR00589">
    <property type="entry name" value="ogt"/>
    <property type="match status" value="1"/>
</dbReference>
<keyword evidence="7 9" id="KW-0234">DNA repair</keyword>
<dbReference type="InterPro" id="IPR036217">
    <property type="entry name" value="MethylDNA_cys_MeTrfase_DNAb"/>
</dbReference>
<evidence type="ECO:0000313" key="13">
    <source>
        <dbReference type="Proteomes" id="UP000588604"/>
    </source>
</evidence>
<dbReference type="InterPro" id="IPR023546">
    <property type="entry name" value="MGMT"/>
</dbReference>
<dbReference type="Proteomes" id="UP000588604">
    <property type="component" value="Unassembled WGS sequence"/>
</dbReference>
<dbReference type="Gene3D" id="1.10.10.10">
    <property type="entry name" value="Winged helix-like DNA-binding domain superfamily/Winged helix DNA-binding domain"/>
    <property type="match status" value="1"/>
</dbReference>
<comment type="function">
    <text evidence="9">Involved in the cellular defense against the biological effects of O6-methylguanine (O6-MeG) and O4-methylthymine (O4-MeT) in DNA. Repairs the methylated nucleobase in DNA by stoichiometrically transferring the methyl group to a cysteine residue in the enzyme. This is a suicide reaction: the enzyme is irreversibly inactivated.</text>
</comment>
<gene>
    <name evidence="12" type="ORF">FHS59_000637</name>
</gene>
<dbReference type="InterPro" id="IPR036388">
    <property type="entry name" value="WH-like_DNA-bd_sf"/>
</dbReference>
<evidence type="ECO:0000256" key="8">
    <source>
        <dbReference type="ARBA" id="ARBA00049348"/>
    </source>
</evidence>
<evidence type="ECO:0000256" key="5">
    <source>
        <dbReference type="ARBA" id="ARBA00022679"/>
    </source>
</evidence>
<reference evidence="12 13" key="1">
    <citation type="submission" date="2020-08" db="EMBL/GenBank/DDBJ databases">
        <title>Genomic Encyclopedia of Type Strains, Phase IV (KMG-IV): sequencing the most valuable type-strain genomes for metagenomic binning, comparative biology and taxonomic classification.</title>
        <authorList>
            <person name="Goeker M."/>
        </authorList>
    </citation>
    <scope>NUCLEOTIDE SEQUENCE [LARGE SCALE GENOMIC DNA]</scope>
    <source>
        <strain evidence="12 13">DSM 102044</strain>
    </source>
</reference>
<dbReference type="Pfam" id="PF02870">
    <property type="entry name" value="Methyltransf_1N"/>
    <property type="match status" value="1"/>
</dbReference>
<dbReference type="EC" id="2.1.1.63" evidence="9"/>
<accession>A0A841MAM0</accession>
<dbReference type="PANTHER" id="PTHR10815:SF5">
    <property type="entry name" value="METHYLATED-DNA--PROTEIN-CYSTEINE METHYLTRANSFERASE"/>
    <property type="match status" value="1"/>
</dbReference>
<comment type="miscellaneous">
    <text evidence="9">This enzyme catalyzes only one turnover and therefore is not strictly catalytic. According to one definition, an enzyme is a biocatalyst that acts repeatedly and over many reaction cycles.</text>
</comment>
<dbReference type="EMBL" id="JACIJO010000001">
    <property type="protein sequence ID" value="MBB6325022.1"/>
    <property type="molecule type" value="Genomic_DNA"/>
</dbReference>
<dbReference type="GO" id="GO:0032259">
    <property type="term" value="P:methylation"/>
    <property type="evidence" value="ECO:0007669"/>
    <property type="project" value="UniProtKB-KW"/>
</dbReference>
<keyword evidence="13" id="KW-1185">Reference proteome</keyword>
<dbReference type="CDD" id="cd06445">
    <property type="entry name" value="ATase"/>
    <property type="match status" value="1"/>
</dbReference>
<dbReference type="InterPro" id="IPR014048">
    <property type="entry name" value="MethylDNA_cys_MeTrfase_DNA-bd"/>
</dbReference>
<dbReference type="GO" id="GO:0006307">
    <property type="term" value="P:DNA alkylation repair"/>
    <property type="evidence" value="ECO:0007669"/>
    <property type="project" value="UniProtKB-UniRule"/>
</dbReference>
<dbReference type="SUPFAM" id="SSF53155">
    <property type="entry name" value="Methylated DNA-protein cysteine methyltransferase domain"/>
    <property type="match status" value="1"/>
</dbReference>
<dbReference type="GO" id="GO:0005737">
    <property type="term" value="C:cytoplasm"/>
    <property type="evidence" value="ECO:0007669"/>
    <property type="project" value="UniProtKB-SubCell"/>
</dbReference>
<evidence type="ECO:0000256" key="1">
    <source>
        <dbReference type="ARBA" id="ARBA00001286"/>
    </source>
</evidence>
<evidence type="ECO:0000256" key="2">
    <source>
        <dbReference type="ARBA" id="ARBA00008711"/>
    </source>
</evidence>
<proteinExistence type="inferred from homology"/>
<dbReference type="SUPFAM" id="SSF46767">
    <property type="entry name" value="Methylated DNA-protein cysteine methyltransferase, C-terminal domain"/>
    <property type="match status" value="1"/>
</dbReference>
<dbReference type="InterPro" id="IPR036631">
    <property type="entry name" value="MGMT_N_sf"/>
</dbReference>
<comment type="catalytic activity">
    <reaction evidence="1 9">
        <text>a 4-O-methyl-thymidine in DNA + L-cysteinyl-[protein] = a thymidine in DNA + S-methyl-L-cysteinyl-[protein]</text>
        <dbReference type="Rhea" id="RHEA:53428"/>
        <dbReference type="Rhea" id="RHEA-COMP:10131"/>
        <dbReference type="Rhea" id="RHEA-COMP:10132"/>
        <dbReference type="Rhea" id="RHEA-COMP:13555"/>
        <dbReference type="Rhea" id="RHEA-COMP:13556"/>
        <dbReference type="ChEBI" id="CHEBI:29950"/>
        <dbReference type="ChEBI" id="CHEBI:82612"/>
        <dbReference type="ChEBI" id="CHEBI:137386"/>
        <dbReference type="ChEBI" id="CHEBI:137387"/>
        <dbReference type="EC" id="2.1.1.63"/>
    </reaction>
</comment>
<dbReference type="GO" id="GO:0003908">
    <property type="term" value="F:methylated-DNA-[protein]-cysteine S-methyltransferase activity"/>
    <property type="evidence" value="ECO:0007669"/>
    <property type="project" value="UniProtKB-UniRule"/>
</dbReference>
<keyword evidence="6 9" id="KW-0227">DNA damage</keyword>